<protein>
    <recommendedName>
        <fullName evidence="3">SbsA Ig-like domain-containing protein</fullName>
    </recommendedName>
</protein>
<dbReference type="Proteomes" id="UP000626148">
    <property type="component" value="Unassembled WGS sequence"/>
</dbReference>
<evidence type="ECO:0000256" key="2">
    <source>
        <dbReference type="SAM" id="SignalP"/>
    </source>
</evidence>
<gene>
    <name evidence="4" type="ORF">GCM10007392_14840</name>
</gene>
<dbReference type="AlphaFoldDB" id="A0A918K5W6"/>
<sequence length="546" mass="58458">MPITRAHLVIAAIFVSLLSACTDDVGESAPDVRSVTPADGATAVEPDQVASAEFNTDMLGSSVDSSSVHLTRNGQEQASTVSFDGANNTVTITPEQPMRLLGEYQVTLDASIADLSGEPMASSHSWSFSVREGTWRAAETIELQNAGPATDPQIAFDGSGNALAVWEQDDGTRLNIRANRYIPSTGWGNAQTIETENAGDAKSPQIAFDGSGNALVVWEQYDGTRFNIRAIRYTTDSGWGSAQTIEANNAGDARGPQIAIDGEGNALAVWRQNDGTRTNIRANRFNPEHGWNDTAETIEAEDAGGTIDPQIAFDGEGNALAVWVQHDGTRYNVRANRFDANNGWGAAETIETENDGDAADPQIAFDAAGNALAVWDQYDGTNYNIRANRFDADNGWGAAETIEAKDDGDAILPQVAVDGEGNALAVWAQLDGTRFNIRANRFDADNGWGTAETIETDNDGGASDPQIAFDGAGNALAVWEHSDGSRFNIRVNRYTRDNGWGSAESIEADDTGSARDPQIAFDRSGRALAVWEQVVGTRNIRANRFD</sequence>
<dbReference type="Gene3D" id="2.60.40.1220">
    <property type="match status" value="1"/>
</dbReference>
<dbReference type="EMBL" id="BMXR01000003">
    <property type="protein sequence ID" value="GGX48740.1"/>
    <property type="molecule type" value="Genomic_DNA"/>
</dbReference>
<evidence type="ECO:0000256" key="1">
    <source>
        <dbReference type="ARBA" id="ARBA00022729"/>
    </source>
</evidence>
<reference evidence="4" key="1">
    <citation type="journal article" date="2014" name="Int. J. Syst. Evol. Microbiol.">
        <title>Complete genome sequence of Corynebacterium casei LMG S-19264T (=DSM 44701T), isolated from a smear-ripened cheese.</title>
        <authorList>
            <consortium name="US DOE Joint Genome Institute (JGI-PGF)"/>
            <person name="Walter F."/>
            <person name="Albersmeier A."/>
            <person name="Kalinowski J."/>
            <person name="Ruckert C."/>
        </authorList>
    </citation>
    <scope>NUCLEOTIDE SEQUENCE</scope>
    <source>
        <strain evidence="4">KCTC 22169</strain>
    </source>
</reference>
<evidence type="ECO:0000313" key="4">
    <source>
        <dbReference type="EMBL" id="GGX48740.1"/>
    </source>
</evidence>
<organism evidence="4 5">
    <name type="scientific">Saccharospirillum salsuginis</name>
    <dbReference type="NCBI Taxonomy" id="418750"/>
    <lineage>
        <taxon>Bacteria</taxon>
        <taxon>Pseudomonadati</taxon>
        <taxon>Pseudomonadota</taxon>
        <taxon>Gammaproteobacteria</taxon>
        <taxon>Oceanospirillales</taxon>
        <taxon>Saccharospirillaceae</taxon>
        <taxon>Saccharospirillum</taxon>
    </lineage>
</organism>
<dbReference type="InterPro" id="IPR032812">
    <property type="entry name" value="SbsA_Ig"/>
</dbReference>
<feature type="chain" id="PRO_5037248931" description="SbsA Ig-like domain-containing protein" evidence="2">
    <location>
        <begin position="23"/>
        <end position="546"/>
    </location>
</feature>
<evidence type="ECO:0000313" key="5">
    <source>
        <dbReference type="Proteomes" id="UP000626148"/>
    </source>
</evidence>
<dbReference type="PROSITE" id="PS51257">
    <property type="entry name" value="PROKAR_LIPOPROTEIN"/>
    <property type="match status" value="1"/>
</dbReference>
<evidence type="ECO:0000259" key="3">
    <source>
        <dbReference type="Pfam" id="PF13205"/>
    </source>
</evidence>
<dbReference type="RefSeq" id="WP_189607905.1">
    <property type="nucleotide sequence ID" value="NZ_BMXR01000003.1"/>
</dbReference>
<keyword evidence="1 2" id="KW-0732">Signal</keyword>
<feature type="domain" description="SbsA Ig-like" evidence="3">
    <location>
        <begin position="28"/>
        <end position="129"/>
    </location>
</feature>
<dbReference type="InterPro" id="IPR014755">
    <property type="entry name" value="Cu-Rt/internalin_Ig-like"/>
</dbReference>
<dbReference type="Pfam" id="PF13205">
    <property type="entry name" value="Big_5"/>
    <property type="match status" value="1"/>
</dbReference>
<comment type="caution">
    <text evidence="4">The sequence shown here is derived from an EMBL/GenBank/DDBJ whole genome shotgun (WGS) entry which is preliminary data.</text>
</comment>
<proteinExistence type="predicted"/>
<reference evidence="4" key="2">
    <citation type="submission" date="2020-09" db="EMBL/GenBank/DDBJ databases">
        <authorList>
            <person name="Sun Q."/>
            <person name="Kim S."/>
        </authorList>
    </citation>
    <scope>NUCLEOTIDE SEQUENCE</scope>
    <source>
        <strain evidence="4">KCTC 22169</strain>
    </source>
</reference>
<dbReference type="SUPFAM" id="SSF89372">
    <property type="entry name" value="Fucose-specific lectin"/>
    <property type="match status" value="1"/>
</dbReference>
<keyword evidence="5" id="KW-1185">Reference proteome</keyword>
<feature type="signal peptide" evidence="2">
    <location>
        <begin position="1"/>
        <end position="22"/>
    </location>
</feature>
<name>A0A918K5W6_9GAMM</name>
<accession>A0A918K5W6</accession>